<dbReference type="EMBL" id="PPTA01000003">
    <property type="protein sequence ID" value="TFB05425.1"/>
    <property type="molecule type" value="Genomic_DNA"/>
</dbReference>
<feature type="compositionally biased region" description="Polar residues" evidence="1">
    <location>
        <begin position="224"/>
        <end position="235"/>
    </location>
</feature>
<evidence type="ECO:0000313" key="3">
    <source>
        <dbReference type="Proteomes" id="UP001642720"/>
    </source>
</evidence>
<dbReference type="Proteomes" id="UP001642720">
    <property type="component" value="Unassembled WGS sequence"/>
</dbReference>
<proteinExistence type="predicted"/>
<reference evidence="2 3" key="1">
    <citation type="submission" date="2018-01" db="EMBL/GenBank/DDBJ databases">
        <title>Genome characterization of the sugarcane-associated fungus Trichoderma ghanense CCMA-1212 and their application in lignocelulose bioconversion.</title>
        <authorList>
            <person name="Steindorff A.S."/>
            <person name="Mendes T.D."/>
            <person name="Vilela E.S.D."/>
            <person name="Rodrigues D.S."/>
            <person name="Formighieri E.F."/>
            <person name="Melo I.S."/>
            <person name="Favaro L.C.L."/>
        </authorList>
    </citation>
    <scope>NUCLEOTIDE SEQUENCE [LARGE SCALE GENOMIC DNA]</scope>
    <source>
        <strain evidence="2 3">CCMA-1212</strain>
    </source>
</reference>
<name>A0ABY2HDM0_9HYPO</name>
<dbReference type="RefSeq" id="XP_073561626.1">
    <property type="nucleotide sequence ID" value="XM_073700542.1"/>
</dbReference>
<sequence>MLGDKKPTGMILFAEIVLPSFKTFLSSTLIKVSVSMENQNSQEDAPSRDSSISLEDHNGRFPRPEFLANVLLLIHVGHRLSRSDLYTAHQQQRVAYGPTTEEPFLMIPLDFPSTYSGDDPSAAGEPSGASVASSSLSGLRLERYLAEEHCHERLSLGVPTLGSNKATVKKYLDEIIHNIEGNEASQAGATCGTTTDCDERGSRRSTTSSISTSSAESSELAEAHNTNDAQKSSDLIPSLAGLGGTDVARFKPEQAPADSESHHDGPDVDEGLETGRILITRGHESHDRWRVGKRPRVRRNIRRRRRREELHKGEAK</sequence>
<accession>A0ABY2HDM0</accession>
<comment type="caution">
    <text evidence="2">The sequence shown here is derived from an EMBL/GenBank/DDBJ whole genome shotgun (WGS) entry which is preliminary data.</text>
</comment>
<gene>
    <name evidence="2" type="ORF">CCMA1212_003186</name>
</gene>
<protein>
    <submittedName>
        <fullName evidence="2">Uncharacterized protein</fullName>
    </submittedName>
</protein>
<evidence type="ECO:0000256" key="1">
    <source>
        <dbReference type="SAM" id="MobiDB-lite"/>
    </source>
</evidence>
<evidence type="ECO:0000313" key="2">
    <source>
        <dbReference type="EMBL" id="TFB05425.1"/>
    </source>
</evidence>
<feature type="compositionally biased region" description="Polar residues" evidence="1">
    <location>
        <begin position="186"/>
        <end position="195"/>
    </location>
</feature>
<feature type="compositionally biased region" description="Low complexity" evidence="1">
    <location>
        <begin position="204"/>
        <end position="220"/>
    </location>
</feature>
<feature type="region of interest" description="Disordered" evidence="1">
    <location>
        <begin position="186"/>
        <end position="276"/>
    </location>
</feature>
<dbReference type="GeneID" id="300574992"/>
<organism evidence="2 3">
    <name type="scientific">Trichoderma ghanense</name>
    <dbReference type="NCBI Taxonomy" id="65468"/>
    <lineage>
        <taxon>Eukaryota</taxon>
        <taxon>Fungi</taxon>
        <taxon>Dikarya</taxon>
        <taxon>Ascomycota</taxon>
        <taxon>Pezizomycotina</taxon>
        <taxon>Sordariomycetes</taxon>
        <taxon>Hypocreomycetidae</taxon>
        <taxon>Hypocreales</taxon>
        <taxon>Hypocreaceae</taxon>
        <taxon>Trichoderma</taxon>
    </lineage>
</organism>
<keyword evidence="3" id="KW-1185">Reference proteome</keyword>